<evidence type="ECO:0000313" key="3">
    <source>
        <dbReference type="EMBL" id="MXU87552.1"/>
    </source>
</evidence>
<keyword evidence="2" id="KW-0732">Signal</keyword>
<protein>
    <submittedName>
        <fullName evidence="3">Putative secreted protein</fullName>
    </submittedName>
</protein>
<proteinExistence type="predicted"/>
<feature type="region of interest" description="Disordered" evidence="1">
    <location>
        <begin position="51"/>
        <end position="97"/>
    </location>
</feature>
<feature type="signal peptide" evidence="2">
    <location>
        <begin position="1"/>
        <end position="16"/>
    </location>
</feature>
<name>A0A6B0U4U7_IXORI</name>
<evidence type="ECO:0000256" key="2">
    <source>
        <dbReference type="SAM" id="SignalP"/>
    </source>
</evidence>
<sequence>MRTLVRLLLETVVVVSRVVGGRRGAVAVPAGGARGVCGHVWVVLGHLAQPGPDVQRRGRGRRRPAARHERRRTAPDHAARGRCHGQGRELAVAEGAS</sequence>
<accession>A0A6B0U4U7</accession>
<feature type="chain" id="PRO_5025480517" evidence="2">
    <location>
        <begin position="17"/>
        <end position="97"/>
    </location>
</feature>
<dbReference type="EMBL" id="GIFC01005469">
    <property type="protein sequence ID" value="MXU87552.1"/>
    <property type="molecule type" value="Transcribed_RNA"/>
</dbReference>
<feature type="compositionally biased region" description="Basic residues" evidence="1">
    <location>
        <begin position="57"/>
        <end position="71"/>
    </location>
</feature>
<reference evidence="3" key="1">
    <citation type="submission" date="2019-12" db="EMBL/GenBank/DDBJ databases">
        <title>An insight into the sialome of adult female Ixodes ricinus ticks feeding for 6 days.</title>
        <authorList>
            <person name="Perner J."/>
            <person name="Ribeiro J.M.C."/>
        </authorList>
    </citation>
    <scope>NUCLEOTIDE SEQUENCE</scope>
    <source>
        <strain evidence="3">Semi-engorged</strain>
        <tissue evidence="3">Salivary glands</tissue>
    </source>
</reference>
<evidence type="ECO:0000256" key="1">
    <source>
        <dbReference type="SAM" id="MobiDB-lite"/>
    </source>
</evidence>
<dbReference type="AlphaFoldDB" id="A0A6B0U4U7"/>
<organism evidence="3">
    <name type="scientific">Ixodes ricinus</name>
    <name type="common">Common tick</name>
    <name type="synonym">Acarus ricinus</name>
    <dbReference type="NCBI Taxonomy" id="34613"/>
    <lineage>
        <taxon>Eukaryota</taxon>
        <taxon>Metazoa</taxon>
        <taxon>Ecdysozoa</taxon>
        <taxon>Arthropoda</taxon>
        <taxon>Chelicerata</taxon>
        <taxon>Arachnida</taxon>
        <taxon>Acari</taxon>
        <taxon>Parasitiformes</taxon>
        <taxon>Ixodida</taxon>
        <taxon>Ixodoidea</taxon>
        <taxon>Ixodidae</taxon>
        <taxon>Ixodinae</taxon>
        <taxon>Ixodes</taxon>
    </lineage>
</organism>